<protein>
    <submittedName>
        <fullName evidence="4">Zn-dependent hydrolase</fullName>
    </submittedName>
</protein>
<feature type="domain" description="Peptidase M20 dimerisation" evidence="3">
    <location>
        <begin position="214"/>
        <end position="317"/>
    </location>
</feature>
<dbReference type="SUPFAM" id="SSF53187">
    <property type="entry name" value="Zn-dependent exopeptidases"/>
    <property type="match status" value="1"/>
</dbReference>
<dbReference type="NCBIfam" id="NF006769">
    <property type="entry name" value="PRK09290.1-3"/>
    <property type="match status" value="1"/>
</dbReference>
<sequence>MNTIYLNSLRINSSRLCQFIRDMAQIGATPNGGCNRQALTDLDRQGRALFLDWCEAIGGQPRLDSMGNLFVRFRGDNDALDPILMGSHLDTQPTGGKYDGVYGVLAALEVMTTLADSNITLPRPVEIVVWSNEEGARFSPAMSGSGVFAGKLKQADIYRSSDDDGVSYLDALTRSQQLGTIPCQAFPFKAALELHIEQGPILEAQRKTIGVVSGVQGMNWYQITLSGASVHAGPTPMQMRQDPVQGMVNVLSQLFSKTAEYGEAARLTVGKIATHPSSPNTVPERVTFTLDVRHPDQACLDALSQALLTLCQRAAEPHRLSCDIEVLWQSPAVAFDSPCIAAIQTAADQLALDSMPIVSGAGHDSVYLSGVGPTAMIFVPCKDGISHNEKEHTEPAQLVAGANVLLHSLIQLSA</sequence>
<keyword evidence="5" id="KW-1185">Reference proteome</keyword>
<dbReference type="NCBIfam" id="TIGR01879">
    <property type="entry name" value="hydantase"/>
    <property type="match status" value="1"/>
</dbReference>
<dbReference type="InterPro" id="IPR011650">
    <property type="entry name" value="Peptidase_M20_dimer"/>
</dbReference>
<dbReference type="CDD" id="cd03884">
    <property type="entry name" value="M20_bAS"/>
    <property type="match status" value="1"/>
</dbReference>
<dbReference type="RefSeq" id="WP_038177901.1">
    <property type="nucleotide sequence ID" value="NZ_AP024904.1"/>
</dbReference>
<evidence type="ECO:0000313" key="5">
    <source>
        <dbReference type="Proteomes" id="UP001279860"/>
    </source>
</evidence>
<reference evidence="4 5" key="1">
    <citation type="submission" date="2023-11" db="EMBL/GenBank/DDBJ databases">
        <title>Plant-associative lifestyle of Vibrio porteresiae and its evolutionary dynamics.</title>
        <authorList>
            <person name="Rameshkumar N."/>
            <person name="Kirti K."/>
        </authorList>
    </citation>
    <scope>NUCLEOTIDE SEQUENCE [LARGE SCALE GENOMIC DNA]</scope>
    <source>
        <strain evidence="4 5">MSSRF7</strain>
    </source>
</reference>
<organism evidence="4 5">
    <name type="scientific">Vibrio rhizosphaerae</name>
    <dbReference type="NCBI Taxonomy" id="398736"/>
    <lineage>
        <taxon>Bacteria</taxon>
        <taxon>Pseudomonadati</taxon>
        <taxon>Pseudomonadota</taxon>
        <taxon>Gammaproteobacteria</taxon>
        <taxon>Vibrionales</taxon>
        <taxon>Vibrionaceae</taxon>
        <taxon>Vibrio</taxon>
    </lineage>
</organism>
<comment type="similarity">
    <text evidence="1">Belongs to the peptidase M20 family.</text>
</comment>
<evidence type="ECO:0000256" key="1">
    <source>
        <dbReference type="ARBA" id="ARBA00006153"/>
    </source>
</evidence>
<dbReference type="Pfam" id="PF07687">
    <property type="entry name" value="M20_dimer"/>
    <property type="match status" value="1"/>
</dbReference>
<name>A0ABU4IZG6_9VIBR</name>
<dbReference type="Gene3D" id="3.30.70.360">
    <property type="match status" value="1"/>
</dbReference>
<proteinExistence type="inferred from homology"/>
<dbReference type="Gene3D" id="3.40.630.10">
    <property type="entry name" value="Zn peptidases"/>
    <property type="match status" value="1"/>
</dbReference>
<dbReference type="PANTHER" id="PTHR32494">
    <property type="entry name" value="ALLANTOATE DEIMINASE-RELATED"/>
    <property type="match status" value="1"/>
</dbReference>
<dbReference type="SUPFAM" id="SSF55031">
    <property type="entry name" value="Bacterial exopeptidase dimerisation domain"/>
    <property type="match status" value="1"/>
</dbReference>
<gene>
    <name evidence="4" type="ORF">SBX64_19855</name>
</gene>
<dbReference type="InterPro" id="IPR002933">
    <property type="entry name" value="Peptidase_M20"/>
</dbReference>
<comment type="caution">
    <text evidence="4">The sequence shown here is derived from an EMBL/GenBank/DDBJ whole genome shotgun (WGS) entry which is preliminary data.</text>
</comment>
<dbReference type="Pfam" id="PF01546">
    <property type="entry name" value="Peptidase_M20"/>
    <property type="match status" value="1"/>
</dbReference>
<evidence type="ECO:0000259" key="3">
    <source>
        <dbReference type="Pfam" id="PF07687"/>
    </source>
</evidence>
<dbReference type="InterPro" id="IPR036264">
    <property type="entry name" value="Bact_exopeptidase_dim_dom"/>
</dbReference>
<accession>A0ABU4IZG6</accession>
<dbReference type="NCBIfam" id="NF006771">
    <property type="entry name" value="PRK09290.1-5"/>
    <property type="match status" value="1"/>
</dbReference>
<keyword evidence="2 4" id="KW-0378">Hydrolase</keyword>
<dbReference type="InterPro" id="IPR010158">
    <property type="entry name" value="Amidase_Cbmase"/>
</dbReference>
<dbReference type="GO" id="GO:0016787">
    <property type="term" value="F:hydrolase activity"/>
    <property type="evidence" value="ECO:0007669"/>
    <property type="project" value="UniProtKB-KW"/>
</dbReference>
<evidence type="ECO:0000313" key="4">
    <source>
        <dbReference type="EMBL" id="MDW6094802.1"/>
    </source>
</evidence>
<evidence type="ECO:0000256" key="2">
    <source>
        <dbReference type="ARBA" id="ARBA00022801"/>
    </source>
</evidence>
<dbReference type="PIRSF" id="PIRSF001235">
    <property type="entry name" value="Amidase_carbamoylase"/>
    <property type="match status" value="1"/>
</dbReference>
<dbReference type="PANTHER" id="PTHR32494:SF5">
    <property type="entry name" value="ALLANTOATE AMIDOHYDROLASE"/>
    <property type="match status" value="1"/>
</dbReference>
<dbReference type="EMBL" id="JAWRCP010000002">
    <property type="protein sequence ID" value="MDW6094802.1"/>
    <property type="molecule type" value="Genomic_DNA"/>
</dbReference>
<dbReference type="Proteomes" id="UP001279860">
    <property type="component" value="Unassembled WGS sequence"/>
</dbReference>